<name>A0A1P8MSX9_9RHOB</name>
<evidence type="ECO:0000313" key="2">
    <source>
        <dbReference type="Proteomes" id="UP000186336"/>
    </source>
</evidence>
<dbReference type="KEGG" id="tom:BWR18_05220"/>
<keyword evidence="2" id="KW-1185">Reference proteome</keyword>
<evidence type="ECO:0008006" key="3">
    <source>
        <dbReference type="Google" id="ProtNLM"/>
    </source>
</evidence>
<dbReference type="NCBIfam" id="TIGR02215">
    <property type="entry name" value="phage_chp_gp8"/>
    <property type="match status" value="1"/>
</dbReference>
<dbReference type="CDD" id="cd08054">
    <property type="entry name" value="gp6"/>
    <property type="match status" value="1"/>
</dbReference>
<dbReference type="Proteomes" id="UP000186336">
    <property type="component" value="Chromosome"/>
</dbReference>
<dbReference type="STRING" id="299262.BWR18_05220"/>
<dbReference type="EMBL" id="CP019312">
    <property type="protein sequence ID" value="APX11155.1"/>
    <property type="molecule type" value="Genomic_DNA"/>
</dbReference>
<protein>
    <recommendedName>
        <fullName evidence="3">Gene transfer agent protein</fullName>
    </recommendedName>
</protein>
<dbReference type="InterPro" id="IPR011738">
    <property type="entry name" value="Phage_CHP"/>
</dbReference>
<gene>
    <name evidence="1" type="ORF">BWR18_05220</name>
</gene>
<proteinExistence type="predicted"/>
<dbReference type="AlphaFoldDB" id="A0A1P8MSX9"/>
<organism evidence="1 2">
    <name type="scientific">Tateyamaria omphalii</name>
    <dbReference type="NCBI Taxonomy" id="299262"/>
    <lineage>
        <taxon>Bacteria</taxon>
        <taxon>Pseudomonadati</taxon>
        <taxon>Pseudomonadota</taxon>
        <taxon>Alphaproteobacteria</taxon>
        <taxon>Rhodobacterales</taxon>
        <taxon>Roseobacteraceae</taxon>
        <taxon>Tateyamaria</taxon>
    </lineage>
</organism>
<sequence length="198" mass="21050">MMLNEVTTVPDGALPVEEFKAHLRLGSGFGNDSVQDAVLISFLRAAVTAIEARTGKVLIARDFVLSVTSLAAWDAVALPVAPVVAVHSVALVDRAGVETPVPGDAHWLERDMHRPRVRSVGVSLPTIPAAGALTVSFSAGYSAVWSEVPADLAQAVMLLAAHYYEFRNETSLSEGCMPFGVTSLIERYKPIRLGGGVR</sequence>
<reference evidence="1 2" key="1">
    <citation type="submission" date="2017-01" db="EMBL/GenBank/DDBJ databases">
        <title>Complete genome of Tateyamaria omphalii DOK1-4 isolated from seawater in Dokdo.</title>
        <authorList>
            <person name="Kim J.H."/>
            <person name="Chi W.-J."/>
        </authorList>
    </citation>
    <scope>NUCLEOTIDE SEQUENCE [LARGE SCALE GENOMIC DNA]</scope>
    <source>
        <strain evidence="1 2">DOK1-4</strain>
    </source>
</reference>
<dbReference type="OrthoDB" id="8478788at2"/>
<dbReference type="Gene3D" id="1.10.3230.30">
    <property type="entry name" value="Phage gp6-like head-tail connector protein"/>
    <property type="match status" value="1"/>
</dbReference>
<evidence type="ECO:0000313" key="1">
    <source>
        <dbReference type="EMBL" id="APX11155.1"/>
    </source>
</evidence>
<dbReference type="InterPro" id="IPR006450">
    <property type="entry name" value="Phage_HK97_gp6-like"/>
</dbReference>
<accession>A0A1P8MSX9</accession>
<dbReference type="NCBIfam" id="TIGR01560">
    <property type="entry name" value="put_DNA_pack"/>
    <property type="match status" value="1"/>
</dbReference>
<dbReference type="RefSeq" id="WP_076627019.1">
    <property type="nucleotide sequence ID" value="NZ_CP019312.1"/>
</dbReference>